<dbReference type="InterPro" id="IPR016185">
    <property type="entry name" value="PreATP-grasp_dom_sf"/>
</dbReference>
<comment type="cofactor">
    <cofactor evidence="15">
        <name>Mg(2+)</name>
        <dbReference type="ChEBI" id="CHEBI:18420"/>
    </cofactor>
    <cofactor evidence="15">
        <name>Mn(2+)</name>
        <dbReference type="ChEBI" id="CHEBI:29035"/>
    </cofactor>
    <text evidence="15">Binds 2 magnesium or manganese ions per subunit.</text>
</comment>
<dbReference type="NCBIfam" id="TIGR01205">
    <property type="entry name" value="D_ala_D_alaTIGR"/>
    <property type="match status" value="1"/>
</dbReference>
<dbReference type="Gene3D" id="3.30.1490.20">
    <property type="entry name" value="ATP-grasp fold, A domain"/>
    <property type="match status" value="1"/>
</dbReference>
<dbReference type="GO" id="GO:0008716">
    <property type="term" value="F:D-alanine-D-alanine ligase activity"/>
    <property type="evidence" value="ECO:0007669"/>
    <property type="project" value="UniProtKB-UniRule"/>
</dbReference>
<keyword evidence="12 13" id="KW-0961">Cell wall biogenesis/degradation</keyword>
<dbReference type="SMART" id="SM01209">
    <property type="entry name" value="GARS_A"/>
    <property type="match status" value="1"/>
</dbReference>
<dbReference type="Pfam" id="PF01820">
    <property type="entry name" value="Dala_Dala_lig_N"/>
    <property type="match status" value="1"/>
</dbReference>
<dbReference type="PROSITE" id="PS50975">
    <property type="entry name" value="ATP_GRASP"/>
    <property type="match status" value="1"/>
</dbReference>
<feature type="domain" description="ATP-grasp" evidence="17">
    <location>
        <begin position="145"/>
        <end position="339"/>
    </location>
</feature>
<organism evidence="18 19">
    <name type="scientific">Lacticaseibacillus zeae DSM 20178 = KCTC 3804</name>
    <dbReference type="NCBI Taxonomy" id="1423816"/>
    <lineage>
        <taxon>Bacteria</taxon>
        <taxon>Bacillati</taxon>
        <taxon>Bacillota</taxon>
        <taxon>Bacilli</taxon>
        <taxon>Lactobacillales</taxon>
        <taxon>Lactobacillaceae</taxon>
        <taxon>Lacticaseibacillus</taxon>
    </lineage>
</organism>
<evidence type="ECO:0000256" key="2">
    <source>
        <dbReference type="ARBA" id="ARBA00004496"/>
    </source>
</evidence>
<evidence type="ECO:0000259" key="17">
    <source>
        <dbReference type="PROSITE" id="PS50975"/>
    </source>
</evidence>
<comment type="pathway">
    <text evidence="13">Cell wall biogenesis; peptidoglycan biosynthesis.</text>
</comment>
<evidence type="ECO:0000256" key="10">
    <source>
        <dbReference type="ARBA" id="ARBA00022984"/>
    </source>
</evidence>
<keyword evidence="5 13" id="KW-0436">Ligase</keyword>
<feature type="binding site" evidence="15">
    <location>
        <position position="294"/>
    </location>
    <ligand>
        <name>Mg(2+)</name>
        <dbReference type="ChEBI" id="CHEBI:18420"/>
        <label>1</label>
    </ligand>
</feature>
<feature type="binding site" evidence="15">
    <location>
        <position position="308"/>
    </location>
    <ligand>
        <name>Mg(2+)</name>
        <dbReference type="ChEBI" id="CHEBI:18420"/>
        <label>2</label>
    </ligand>
</feature>
<comment type="similarity">
    <text evidence="3 13">Belongs to the D-alanine--D-alanine ligase family.</text>
</comment>
<evidence type="ECO:0000256" key="12">
    <source>
        <dbReference type="ARBA" id="ARBA00023316"/>
    </source>
</evidence>
<dbReference type="RefSeq" id="WP_010489984.1">
    <property type="nucleotide sequence ID" value="NZ_AZCT01000002.1"/>
</dbReference>
<dbReference type="InterPro" id="IPR011127">
    <property type="entry name" value="Dala_Dala_lig_N"/>
</dbReference>
<proteinExistence type="inferred from homology"/>
<feature type="binding site" evidence="15">
    <location>
        <position position="306"/>
    </location>
    <ligand>
        <name>Mg(2+)</name>
        <dbReference type="ChEBI" id="CHEBI:18420"/>
        <label>2</label>
    </ligand>
</feature>
<comment type="subcellular location">
    <subcellularLocation>
        <location evidence="2 13">Cytoplasm</location>
    </subcellularLocation>
</comment>
<keyword evidence="4 13" id="KW-0963">Cytoplasm</keyword>
<dbReference type="InterPro" id="IPR000291">
    <property type="entry name" value="D-Ala_lig_Van_CS"/>
</dbReference>
<dbReference type="SUPFAM" id="SSF52440">
    <property type="entry name" value="PreATP-grasp domain"/>
    <property type="match status" value="1"/>
</dbReference>
<evidence type="ECO:0000256" key="8">
    <source>
        <dbReference type="ARBA" id="ARBA00022840"/>
    </source>
</evidence>
<evidence type="ECO:0000256" key="16">
    <source>
        <dbReference type="PROSITE-ProRule" id="PRU00409"/>
    </source>
</evidence>
<evidence type="ECO:0000256" key="9">
    <source>
        <dbReference type="ARBA" id="ARBA00022960"/>
    </source>
</evidence>
<evidence type="ECO:0000256" key="11">
    <source>
        <dbReference type="ARBA" id="ARBA00023211"/>
    </source>
</evidence>
<feature type="active site" evidence="14">
    <location>
        <position position="186"/>
    </location>
</feature>
<comment type="caution">
    <text evidence="18">The sequence shown here is derived from an EMBL/GenBank/DDBJ whole genome shotgun (WGS) entry which is preliminary data.</text>
</comment>
<accession>A0A0R1EWK3</accession>
<dbReference type="Gene3D" id="3.40.50.20">
    <property type="match status" value="1"/>
</dbReference>
<evidence type="ECO:0000256" key="7">
    <source>
        <dbReference type="ARBA" id="ARBA00022741"/>
    </source>
</evidence>
<dbReference type="SUPFAM" id="SSF56059">
    <property type="entry name" value="Glutathione synthetase ATP-binding domain-like"/>
    <property type="match status" value="1"/>
</dbReference>
<dbReference type="GO" id="GO:0071555">
    <property type="term" value="P:cell wall organization"/>
    <property type="evidence" value="ECO:0007669"/>
    <property type="project" value="UniProtKB-KW"/>
</dbReference>
<gene>
    <name evidence="13" type="primary">ddl</name>
    <name evidence="18" type="ORF">FD51_GL001588</name>
</gene>
<feature type="active site" evidence="14">
    <location>
        <position position="317"/>
    </location>
</feature>
<comment type="function">
    <text evidence="13">Cell wall formation.</text>
</comment>
<dbReference type="Gene3D" id="3.30.470.20">
    <property type="entry name" value="ATP-grasp fold, B domain"/>
    <property type="match status" value="1"/>
</dbReference>
<dbReference type="PATRIC" id="fig|1423816.3.peg.1661"/>
<dbReference type="InterPro" id="IPR005905">
    <property type="entry name" value="D_ala_D_ala"/>
</dbReference>
<evidence type="ECO:0000313" key="18">
    <source>
        <dbReference type="EMBL" id="KRK13374.1"/>
    </source>
</evidence>
<comment type="cofactor">
    <cofactor evidence="1">
        <name>Mn(2+)</name>
        <dbReference type="ChEBI" id="CHEBI:29035"/>
    </cofactor>
</comment>
<comment type="catalytic activity">
    <reaction evidence="13">
        <text>2 D-alanine + ATP = D-alanyl-D-alanine + ADP + phosphate + H(+)</text>
        <dbReference type="Rhea" id="RHEA:11224"/>
        <dbReference type="ChEBI" id="CHEBI:15378"/>
        <dbReference type="ChEBI" id="CHEBI:30616"/>
        <dbReference type="ChEBI" id="CHEBI:43474"/>
        <dbReference type="ChEBI" id="CHEBI:57416"/>
        <dbReference type="ChEBI" id="CHEBI:57822"/>
        <dbReference type="ChEBI" id="CHEBI:456216"/>
        <dbReference type="EC" id="6.3.2.4"/>
    </reaction>
</comment>
<name>A0A0R1EWK3_LACZE</name>
<dbReference type="InterPro" id="IPR011761">
    <property type="entry name" value="ATP-grasp"/>
</dbReference>
<keyword evidence="8 16" id="KW-0067">ATP-binding</keyword>
<dbReference type="GO" id="GO:0005524">
    <property type="term" value="F:ATP binding"/>
    <property type="evidence" value="ECO:0007669"/>
    <property type="project" value="UniProtKB-UniRule"/>
</dbReference>
<dbReference type="HAMAP" id="MF_00047">
    <property type="entry name" value="Dala_Dala_lig"/>
    <property type="match status" value="1"/>
</dbReference>
<dbReference type="PIRSF" id="PIRSF039102">
    <property type="entry name" value="Ddl/VanB"/>
    <property type="match status" value="1"/>
</dbReference>
<evidence type="ECO:0000256" key="14">
    <source>
        <dbReference type="PIRSR" id="PIRSR039102-1"/>
    </source>
</evidence>
<dbReference type="EMBL" id="AZCT01000002">
    <property type="protein sequence ID" value="KRK13374.1"/>
    <property type="molecule type" value="Genomic_DNA"/>
</dbReference>
<evidence type="ECO:0000256" key="1">
    <source>
        <dbReference type="ARBA" id="ARBA00001936"/>
    </source>
</evidence>
<keyword evidence="7 16" id="KW-0547">Nucleotide-binding</keyword>
<dbReference type="eggNOG" id="COG1181">
    <property type="taxonomic scope" value="Bacteria"/>
</dbReference>
<evidence type="ECO:0000256" key="15">
    <source>
        <dbReference type="PIRSR" id="PIRSR039102-3"/>
    </source>
</evidence>
<dbReference type="PANTHER" id="PTHR23132">
    <property type="entry name" value="D-ALANINE--D-ALANINE LIGASE"/>
    <property type="match status" value="1"/>
</dbReference>
<evidence type="ECO:0000256" key="13">
    <source>
        <dbReference type="HAMAP-Rule" id="MF_00047"/>
    </source>
</evidence>
<dbReference type="GO" id="GO:0008360">
    <property type="term" value="P:regulation of cell shape"/>
    <property type="evidence" value="ECO:0007669"/>
    <property type="project" value="UniProtKB-KW"/>
</dbReference>
<keyword evidence="6 15" id="KW-0479">Metal-binding</keyword>
<dbReference type="PROSITE" id="PS00843">
    <property type="entry name" value="DALA_DALA_LIGASE_1"/>
    <property type="match status" value="1"/>
</dbReference>
<sequence length="361" mass="39272">MKIVVLAGGRSTERNVSISSGYRITNALRQKGQQATFIDLFLGYDLEGKTVDQVFDDANTSKDLKISDAILTDADINKLRTDGSTQLFGPNVLAICKAADIVFLALHGGDGENGKVQATLDLNNVKYTGSGPLASGMTMNKVFSKEIMLYHGIQTAAFKEFKRNQPGEHKVPFDFPVVVKPTSGGSSVGTHIAHNQEELESGIADVFRFDNSAIVEEFTPGREFSLGVVNGRAFSAIEIKVHSGWYDFKHKFQAGYTDFITPPKDLDEDVHQAMKDVSLQTMDVLGLQNYGRIDFFANDKGVWVIEANNLPGMTPLSLLPQEAEADGVEYGDLVMDIINGKLKLYADGMTEAGIMTAASAD</sequence>
<dbReference type="AlphaFoldDB" id="A0A0R1EWK3"/>
<dbReference type="InterPro" id="IPR011095">
    <property type="entry name" value="Dala_Dala_lig_C"/>
</dbReference>
<evidence type="ECO:0000313" key="19">
    <source>
        <dbReference type="Proteomes" id="UP000051984"/>
    </source>
</evidence>
<feature type="active site" evidence="14">
    <location>
        <position position="13"/>
    </location>
</feature>
<dbReference type="PANTHER" id="PTHR23132:SF23">
    <property type="entry name" value="D-ALANINE--D-ALANINE LIGASE B"/>
    <property type="match status" value="1"/>
</dbReference>
<dbReference type="EC" id="6.3.2.4" evidence="13"/>
<protein>
    <recommendedName>
        <fullName evidence="13">D-alanine--D-alanine ligase</fullName>
        <ecNumber evidence="13">6.3.2.4</ecNumber>
    </recommendedName>
    <alternativeName>
        <fullName evidence="13">D-Ala-D-Ala ligase</fullName>
    </alternativeName>
    <alternativeName>
        <fullName evidence="13">D-alanylalanine synthetase</fullName>
    </alternativeName>
</protein>
<dbReference type="Proteomes" id="UP000051984">
    <property type="component" value="Unassembled WGS sequence"/>
</dbReference>
<dbReference type="GO" id="GO:0046872">
    <property type="term" value="F:metal ion binding"/>
    <property type="evidence" value="ECO:0007669"/>
    <property type="project" value="UniProtKB-KW"/>
</dbReference>
<keyword evidence="9 13" id="KW-0133">Cell shape</keyword>
<dbReference type="GO" id="GO:0005737">
    <property type="term" value="C:cytoplasm"/>
    <property type="evidence" value="ECO:0007669"/>
    <property type="project" value="UniProtKB-SubCell"/>
</dbReference>
<dbReference type="UniPathway" id="UPA00219"/>
<dbReference type="GO" id="GO:0009252">
    <property type="term" value="P:peptidoglycan biosynthetic process"/>
    <property type="evidence" value="ECO:0007669"/>
    <property type="project" value="UniProtKB-UniRule"/>
</dbReference>
<keyword evidence="11 15" id="KW-0464">Manganese</keyword>
<feature type="binding site" evidence="15">
    <location>
        <position position="306"/>
    </location>
    <ligand>
        <name>Mg(2+)</name>
        <dbReference type="ChEBI" id="CHEBI:18420"/>
        <label>1</label>
    </ligand>
</feature>
<evidence type="ECO:0000256" key="4">
    <source>
        <dbReference type="ARBA" id="ARBA00022490"/>
    </source>
</evidence>
<keyword evidence="10 13" id="KW-0573">Peptidoglycan synthesis</keyword>
<evidence type="ECO:0000256" key="3">
    <source>
        <dbReference type="ARBA" id="ARBA00010871"/>
    </source>
</evidence>
<dbReference type="Pfam" id="PF07478">
    <property type="entry name" value="Dala_Dala_lig_C"/>
    <property type="match status" value="1"/>
</dbReference>
<dbReference type="InterPro" id="IPR013815">
    <property type="entry name" value="ATP_grasp_subdomain_1"/>
</dbReference>
<reference evidence="18 19" key="1">
    <citation type="journal article" date="2015" name="Genome Announc.">
        <title>Expanding the biotechnology potential of lactobacilli through comparative genomics of 213 strains and associated genera.</title>
        <authorList>
            <person name="Sun Z."/>
            <person name="Harris H.M."/>
            <person name="McCann A."/>
            <person name="Guo C."/>
            <person name="Argimon S."/>
            <person name="Zhang W."/>
            <person name="Yang X."/>
            <person name="Jeffery I.B."/>
            <person name="Cooney J.C."/>
            <person name="Kagawa T.F."/>
            <person name="Liu W."/>
            <person name="Song Y."/>
            <person name="Salvetti E."/>
            <person name="Wrobel A."/>
            <person name="Rasinkangas P."/>
            <person name="Parkhill J."/>
            <person name="Rea M.C."/>
            <person name="O'Sullivan O."/>
            <person name="Ritari J."/>
            <person name="Douillard F.P."/>
            <person name="Paul Ross R."/>
            <person name="Yang R."/>
            <person name="Briner A.E."/>
            <person name="Felis G.E."/>
            <person name="de Vos W.M."/>
            <person name="Barrangou R."/>
            <person name="Klaenhammer T.R."/>
            <person name="Caufield P.W."/>
            <person name="Cui Y."/>
            <person name="Zhang H."/>
            <person name="O'Toole P.W."/>
        </authorList>
    </citation>
    <scope>NUCLEOTIDE SEQUENCE [LARGE SCALE GENOMIC DNA]</scope>
    <source>
        <strain evidence="18 19">DSM 20178</strain>
    </source>
</reference>
<keyword evidence="15" id="KW-0460">Magnesium</keyword>
<evidence type="ECO:0000256" key="6">
    <source>
        <dbReference type="ARBA" id="ARBA00022723"/>
    </source>
</evidence>
<evidence type="ECO:0000256" key="5">
    <source>
        <dbReference type="ARBA" id="ARBA00022598"/>
    </source>
</evidence>